<name>D2R3I5_PIRSD</name>
<dbReference type="AlphaFoldDB" id="D2R3I5"/>
<evidence type="ECO:0000256" key="1">
    <source>
        <dbReference type="SAM" id="Coils"/>
    </source>
</evidence>
<dbReference type="CDD" id="cd22249">
    <property type="entry name" value="UDM1_RNF168_RNF169-like"/>
    <property type="match status" value="1"/>
</dbReference>
<evidence type="ECO:0000256" key="3">
    <source>
        <dbReference type="SAM" id="Phobius"/>
    </source>
</evidence>
<keyword evidence="3" id="KW-1133">Transmembrane helix</keyword>
<feature type="transmembrane region" description="Helical" evidence="3">
    <location>
        <begin position="572"/>
        <end position="590"/>
    </location>
</feature>
<evidence type="ECO:0000256" key="2">
    <source>
        <dbReference type="SAM" id="MobiDB-lite"/>
    </source>
</evidence>
<feature type="compositionally biased region" description="Pro residues" evidence="2">
    <location>
        <begin position="46"/>
        <end position="61"/>
    </location>
</feature>
<feature type="coiled-coil region" evidence="1">
    <location>
        <begin position="113"/>
        <end position="230"/>
    </location>
</feature>
<gene>
    <name evidence="4" type="ordered locus">Psta_0529</name>
</gene>
<feature type="transmembrane region" description="Helical" evidence="3">
    <location>
        <begin position="495"/>
        <end position="519"/>
    </location>
</feature>
<dbReference type="KEGG" id="psl:Psta_0529"/>
<evidence type="ECO:0000313" key="5">
    <source>
        <dbReference type="Proteomes" id="UP000001887"/>
    </source>
</evidence>
<protein>
    <submittedName>
        <fullName evidence="4">Uncharacterized protein</fullName>
    </submittedName>
</protein>
<keyword evidence="3" id="KW-0812">Transmembrane</keyword>
<organism evidence="4 5">
    <name type="scientific">Pirellula staleyi (strain ATCC 27377 / DSM 6068 / ICPB 4128)</name>
    <name type="common">Pirella staleyi</name>
    <dbReference type="NCBI Taxonomy" id="530564"/>
    <lineage>
        <taxon>Bacteria</taxon>
        <taxon>Pseudomonadati</taxon>
        <taxon>Planctomycetota</taxon>
        <taxon>Planctomycetia</taxon>
        <taxon>Pirellulales</taxon>
        <taxon>Pirellulaceae</taxon>
        <taxon>Pirellula</taxon>
    </lineage>
</organism>
<feature type="transmembrane region" description="Helical" evidence="3">
    <location>
        <begin position="421"/>
        <end position="440"/>
    </location>
</feature>
<dbReference type="EMBL" id="CP001848">
    <property type="protein sequence ID" value="ADB15216.1"/>
    <property type="molecule type" value="Genomic_DNA"/>
</dbReference>
<sequence length="609" mass="63712">MPLRVKCPSGHVLIVPSKCAGTIVRCPRCDESVLVPLEGSAAVSPTTPPPADTIKPAPPRPRAAAAEVKPPPVTAPPSAASPAVAPPVIVPPASTSESVPPPPVQSTATPSQLREANRELIEATEREKKQKELQRQKLLEKRAAERRAEEKRLAQETAEAERVRAEQLAADKLERERIAREKRAREREALLRAAKLEKQRAAREAEAELAAAKEKEAAAIRAELALAKAQPEVPVTPQPAAAPVAAAISEPADSPTIGSEVLIIDGSTTNASPTEQPITFITDTRSTPTDIEFVDSTLAAPPPSDLFLETSGFTEAAANASSEPLQITDSGRGNVAADAAAAEVTIVTTTPTTSSELAFVESLPAPTSPAIPVIEVDVTSPPTSPGEVNITASGESTLAVEAIEPRSPAAKSTSQLTVSSASAAVLPVAASVASAVRSLATTHPLIAPASSGRRTSRAKTIACYQLAACVIIASLFGLAPAIWDFVEYLSVPDSAFIARWAILLVVAAVIQTGYAIYLIQLPDWSTVWMVTLAWLATATAYAMGLGLTLISGGSSAIVTALQLGDKLEGGRASLWCLCMMSVAILLAFFAGRLSVRWRTSDQLHGTYAN</sequence>
<dbReference type="eggNOG" id="COG3064">
    <property type="taxonomic scope" value="Bacteria"/>
</dbReference>
<dbReference type="STRING" id="530564.Psta_0529"/>
<keyword evidence="1" id="KW-0175">Coiled coil</keyword>
<keyword evidence="5" id="KW-1185">Reference proteome</keyword>
<evidence type="ECO:0000313" key="4">
    <source>
        <dbReference type="EMBL" id="ADB15216.1"/>
    </source>
</evidence>
<reference evidence="4 5" key="1">
    <citation type="journal article" date="2009" name="Stand. Genomic Sci.">
        <title>Complete genome sequence of Pirellula staleyi type strain (ATCC 27377).</title>
        <authorList>
            <person name="Clum A."/>
            <person name="Tindall B.J."/>
            <person name="Sikorski J."/>
            <person name="Ivanova N."/>
            <person name="Mavrommatis K."/>
            <person name="Lucas S."/>
            <person name="Glavina del Rio T."/>
            <person name="Nolan M."/>
            <person name="Chen F."/>
            <person name="Tice H."/>
            <person name="Pitluck S."/>
            <person name="Cheng J.F."/>
            <person name="Chertkov O."/>
            <person name="Brettin T."/>
            <person name="Han C."/>
            <person name="Detter J.C."/>
            <person name="Kuske C."/>
            <person name="Bruce D."/>
            <person name="Goodwin L."/>
            <person name="Ovchinikova G."/>
            <person name="Pati A."/>
            <person name="Mikhailova N."/>
            <person name="Chen A."/>
            <person name="Palaniappan K."/>
            <person name="Land M."/>
            <person name="Hauser L."/>
            <person name="Chang Y.J."/>
            <person name="Jeffries C.D."/>
            <person name="Chain P."/>
            <person name="Rohde M."/>
            <person name="Goker M."/>
            <person name="Bristow J."/>
            <person name="Eisen J.A."/>
            <person name="Markowitz V."/>
            <person name="Hugenholtz P."/>
            <person name="Kyrpides N.C."/>
            <person name="Klenk H.P."/>
            <person name="Lapidus A."/>
        </authorList>
    </citation>
    <scope>NUCLEOTIDE SEQUENCE [LARGE SCALE GENOMIC DNA]</scope>
    <source>
        <strain evidence="5">ATCC 27377 / DSM 6068 / ICPB 4128</strain>
    </source>
</reference>
<proteinExistence type="predicted"/>
<keyword evidence="3" id="KW-0472">Membrane</keyword>
<feature type="transmembrane region" description="Helical" evidence="3">
    <location>
        <begin position="461"/>
        <end position="483"/>
    </location>
</feature>
<dbReference type="HOGENOM" id="CLU_448236_0_0_0"/>
<feature type="region of interest" description="Disordered" evidence="2">
    <location>
        <begin position="40"/>
        <end position="113"/>
    </location>
</feature>
<accession>D2R3I5</accession>
<feature type="transmembrane region" description="Helical" evidence="3">
    <location>
        <begin position="531"/>
        <end position="552"/>
    </location>
</feature>
<dbReference type="Proteomes" id="UP000001887">
    <property type="component" value="Chromosome"/>
</dbReference>